<dbReference type="Proteomes" id="UP000002067">
    <property type="component" value="Chromosome"/>
</dbReference>
<gene>
    <name evidence="1" type="ordered locus">LRHM_0376</name>
</gene>
<dbReference type="GO" id="GO:0003677">
    <property type="term" value="F:DNA binding"/>
    <property type="evidence" value="ECO:0007669"/>
    <property type="project" value="InterPro"/>
</dbReference>
<organism evidence="1 2">
    <name type="scientific">Lacticaseibacillus rhamnosus (strain ATCC 53103 / LMG 18243 / GG)</name>
    <name type="common">Lactobacillus rhamnosus</name>
    <dbReference type="NCBI Taxonomy" id="568703"/>
    <lineage>
        <taxon>Bacteria</taxon>
        <taxon>Bacillati</taxon>
        <taxon>Bacillota</taxon>
        <taxon>Bacilli</taxon>
        <taxon>Lactobacillales</taxon>
        <taxon>Lactobacillaceae</taxon>
        <taxon>Lacticaseibacillus</taxon>
    </lineage>
</organism>
<dbReference type="SUPFAM" id="SSF47413">
    <property type="entry name" value="lambda repressor-like DNA-binding domains"/>
    <property type="match status" value="1"/>
</dbReference>
<dbReference type="CDD" id="cd00093">
    <property type="entry name" value="HTH_XRE"/>
    <property type="match status" value="1"/>
</dbReference>
<evidence type="ECO:0000313" key="2">
    <source>
        <dbReference type="Proteomes" id="UP000002067"/>
    </source>
</evidence>
<dbReference type="KEGG" id="lrg:LRHM_0376"/>
<dbReference type="InterPro" id="IPR001387">
    <property type="entry name" value="Cro/C1-type_HTH"/>
</dbReference>
<dbReference type="Gene3D" id="1.10.260.40">
    <property type="entry name" value="lambda repressor-like DNA-binding domains"/>
    <property type="match status" value="1"/>
</dbReference>
<proteinExistence type="predicted"/>
<accession>A0A809MWN2</accession>
<dbReference type="InterPro" id="IPR010982">
    <property type="entry name" value="Lambda_DNA-bd_dom_sf"/>
</dbReference>
<evidence type="ECO:0000313" key="1">
    <source>
        <dbReference type="EMBL" id="BAI40903.1"/>
    </source>
</evidence>
<reference evidence="1 2" key="1">
    <citation type="journal article" date="2009" name="J. Bacteriol.">
        <title>Complete genome sequence of the probiotic Lactobacillus rhamnosus ATCC 53103.</title>
        <authorList>
            <person name="Morita H."/>
            <person name="Toh H."/>
            <person name="Oshima K."/>
            <person name="Murakami M."/>
            <person name="Taylor T.D."/>
            <person name="Igimi S."/>
            <person name="Hattori M."/>
        </authorList>
    </citation>
    <scope>NUCLEOTIDE SEQUENCE [LARGE SCALE GENOMIC DNA]</scope>
    <source>
        <strain evidence="2">ATCC 53103 / LMG 18243 / GG [Tokyo]</strain>
    </source>
</reference>
<dbReference type="EMBL" id="AP011548">
    <property type="protein sequence ID" value="BAI40903.1"/>
    <property type="molecule type" value="Genomic_DNA"/>
</dbReference>
<dbReference type="Pfam" id="PF01381">
    <property type="entry name" value="HTH_3"/>
    <property type="match status" value="1"/>
</dbReference>
<dbReference type="AlphaFoldDB" id="A0A809MWN2"/>
<dbReference type="PROSITE" id="PS50943">
    <property type="entry name" value="HTH_CROC1"/>
    <property type="match status" value="1"/>
</dbReference>
<name>A0A809MWN2_LACRG</name>
<sequence length="95" mass="10623">MAAGKEKTIMASWDKFEKKMDAVMPPQELNIIDALAKLHSERIRRGISQRELAKKIGMTQPQLAKIERLDSVPSFNTLNRYAAGLGLKLKISITA</sequence>
<dbReference type="SMART" id="SM00530">
    <property type="entry name" value="HTH_XRE"/>
    <property type="match status" value="1"/>
</dbReference>
<dbReference type="KEGG" id="lrh:LGG_00390"/>
<protein>
    <submittedName>
        <fullName evidence="1">Uncharacterized protein</fullName>
    </submittedName>
</protein>